<proteinExistence type="predicted"/>
<keyword evidence="2" id="KW-1185">Reference proteome</keyword>
<dbReference type="InterPro" id="IPR016750">
    <property type="entry name" value="Aceto_COase_bsu/gsu"/>
</dbReference>
<evidence type="ECO:0000313" key="2">
    <source>
        <dbReference type="Proteomes" id="UP000321157"/>
    </source>
</evidence>
<protein>
    <submittedName>
        <fullName evidence="1">Acetone carboxylase subunit gamma</fullName>
    </submittedName>
</protein>
<dbReference type="Pfam" id="PF08882">
    <property type="entry name" value="Acetone_carb_G"/>
    <property type="match status" value="1"/>
</dbReference>
<comment type="caution">
    <text evidence="1">The sequence shown here is derived from an EMBL/GenBank/DDBJ whole genome shotgun (WGS) entry which is preliminary data.</text>
</comment>
<sequence length="165" mass="19707">MPTYERKMIEELVDGKLSFRQVHKILSSFKDADRFDQYVSILQERVPYDDKIIMPYGLHLNIVAKETGERIVKCDCGHEFCEYTTNWKLFANVYVRDTEEKIMEVYPKFMGCDPKWMHLREFYCPSCFTMLEVEAVPPGYPFIFDFQPDIEAYYENWLNRPVPTP</sequence>
<evidence type="ECO:0000313" key="1">
    <source>
        <dbReference type="EMBL" id="GEN35352.1"/>
    </source>
</evidence>
<dbReference type="PIRSF" id="PIRSF019217">
    <property type="entry name" value="Acetone_carboxlyase_gsu"/>
    <property type="match status" value="1"/>
</dbReference>
<dbReference type="EMBL" id="BJXX01000127">
    <property type="protein sequence ID" value="GEN35352.1"/>
    <property type="molecule type" value="Genomic_DNA"/>
</dbReference>
<organism evidence="1 2">
    <name type="scientific">Aneurinibacillus danicus</name>
    <dbReference type="NCBI Taxonomy" id="267746"/>
    <lineage>
        <taxon>Bacteria</taxon>
        <taxon>Bacillati</taxon>
        <taxon>Bacillota</taxon>
        <taxon>Bacilli</taxon>
        <taxon>Bacillales</taxon>
        <taxon>Paenibacillaceae</taxon>
        <taxon>Aneurinibacillus group</taxon>
        <taxon>Aneurinibacillus</taxon>
    </lineage>
</organism>
<dbReference type="AlphaFoldDB" id="A0A511VDL5"/>
<dbReference type="OrthoDB" id="8688459at2"/>
<dbReference type="Proteomes" id="UP000321157">
    <property type="component" value="Unassembled WGS sequence"/>
</dbReference>
<reference evidence="1 2" key="1">
    <citation type="submission" date="2019-07" db="EMBL/GenBank/DDBJ databases">
        <title>Whole genome shotgun sequence of Aneurinibacillus danicus NBRC 102444.</title>
        <authorList>
            <person name="Hosoyama A."/>
            <person name="Uohara A."/>
            <person name="Ohji S."/>
            <person name="Ichikawa N."/>
        </authorList>
    </citation>
    <scope>NUCLEOTIDE SEQUENCE [LARGE SCALE GENOMIC DNA]</scope>
    <source>
        <strain evidence="1 2">NBRC 102444</strain>
    </source>
</reference>
<name>A0A511VDL5_9BACL</name>
<dbReference type="RefSeq" id="WP_146810887.1">
    <property type="nucleotide sequence ID" value="NZ_BJXX01000127.1"/>
</dbReference>
<accession>A0A511VDL5</accession>
<gene>
    <name evidence="1" type="ORF">ADA01nite_28120</name>
</gene>